<keyword evidence="4" id="KW-0694">RNA-binding</keyword>
<dbReference type="InterPro" id="IPR000504">
    <property type="entry name" value="RRM_dom"/>
</dbReference>
<dbReference type="InterPro" id="IPR012677">
    <property type="entry name" value="Nucleotide-bd_a/b_plait_sf"/>
</dbReference>
<proteinExistence type="predicted"/>
<accession>A0ABU6QEI9</accession>
<dbReference type="EMBL" id="JASCZI010000236">
    <property type="protein sequence ID" value="MED6110349.1"/>
    <property type="molecule type" value="Genomic_DNA"/>
</dbReference>
<comment type="caution">
    <text evidence="6">The sequence shown here is derived from an EMBL/GenBank/DDBJ whole genome shotgun (WGS) entry which is preliminary data.</text>
</comment>
<keyword evidence="2" id="KW-0747">Spliceosome</keyword>
<evidence type="ECO:0000313" key="7">
    <source>
        <dbReference type="Proteomes" id="UP001341840"/>
    </source>
</evidence>
<evidence type="ECO:0000259" key="5">
    <source>
        <dbReference type="PROSITE" id="PS50102"/>
    </source>
</evidence>
<dbReference type="PROSITE" id="PS50102">
    <property type="entry name" value="RRM"/>
    <property type="match status" value="1"/>
</dbReference>
<evidence type="ECO:0000256" key="3">
    <source>
        <dbReference type="ARBA" id="ARBA00023187"/>
    </source>
</evidence>
<dbReference type="CDD" id="cd00590">
    <property type="entry name" value="RRM_SF"/>
    <property type="match status" value="1"/>
</dbReference>
<reference evidence="6 7" key="1">
    <citation type="journal article" date="2023" name="Plants (Basel)">
        <title>Bridging the Gap: Combining Genomics and Transcriptomics Approaches to Understand Stylosanthes scabra, an Orphan Legume from the Brazilian Caatinga.</title>
        <authorList>
            <person name="Ferreira-Neto J.R.C."/>
            <person name="da Silva M.D."/>
            <person name="Binneck E."/>
            <person name="de Melo N.F."/>
            <person name="da Silva R.H."/>
            <person name="de Melo A.L.T.M."/>
            <person name="Pandolfi V."/>
            <person name="Bustamante F.O."/>
            <person name="Brasileiro-Vidal A.C."/>
            <person name="Benko-Iseppon A.M."/>
        </authorList>
    </citation>
    <scope>NUCLEOTIDE SEQUENCE [LARGE SCALE GENOMIC DNA]</scope>
    <source>
        <tissue evidence="6">Leaves</tissue>
    </source>
</reference>
<dbReference type="PANTHER" id="PTHR23147">
    <property type="entry name" value="SERINE/ARGININE RICH SPLICING FACTOR"/>
    <property type="match status" value="1"/>
</dbReference>
<dbReference type="InterPro" id="IPR050907">
    <property type="entry name" value="SRSF"/>
</dbReference>
<dbReference type="Pfam" id="PF00076">
    <property type="entry name" value="RRM_1"/>
    <property type="match status" value="1"/>
</dbReference>
<dbReference type="SMART" id="SM00360">
    <property type="entry name" value="RRM"/>
    <property type="match status" value="1"/>
</dbReference>
<evidence type="ECO:0000256" key="4">
    <source>
        <dbReference type="PROSITE-ProRule" id="PRU00176"/>
    </source>
</evidence>
<name>A0ABU6QEI9_9FABA</name>
<dbReference type="Gene3D" id="3.30.70.330">
    <property type="match status" value="1"/>
</dbReference>
<feature type="domain" description="RRM" evidence="5">
    <location>
        <begin position="63"/>
        <end position="141"/>
    </location>
</feature>
<evidence type="ECO:0000256" key="1">
    <source>
        <dbReference type="ARBA" id="ARBA00022664"/>
    </source>
</evidence>
<protein>
    <recommendedName>
        <fullName evidence="5">RRM domain-containing protein</fullName>
    </recommendedName>
</protein>
<evidence type="ECO:0000313" key="6">
    <source>
        <dbReference type="EMBL" id="MED6110349.1"/>
    </source>
</evidence>
<keyword evidence="1" id="KW-0507">mRNA processing</keyword>
<keyword evidence="7" id="KW-1185">Reference proteome</keyword>
<dbReference type="SUPFAM" id="SSF54928">
    <property type="entry name" value="RNA-binding domain, RBD"/>
    <property type="match status" value="1"/>
</dbReference>
<dbReference type="Proteomes" id="UP001341840">
    <property type="component" value="Unassembled WGS sequence"/>
</dbReference>
<gene>
    <name evidence="6" type="ORF">PIB30_041995</name>
</gene>
<organism evidence="6 7">
    <name type="scientific">Stylosanthes scabra</name>
    <dbReference type="NCBI Taxonomy" id="79078"/>
    <lineage>
        <taxon>Eukaryota</taxon>
        <taxon>Viridiplantae</taxon>
        <taxon>Streptophyta</taxon>
        <taxon>Embryophyta</taxon>
        <taxon>Tracheophyta</taxon>
        <taxon>Spermatophyta</taxon>
        <taxon>Magnoliopsida</taxon>
        <taxon>eudicotyledons</taxon>
        <taxon>Gunneridae</taxon>
        <taxon>Pentapetalae</taxon>
        <taxon>rosids</taxon>
        <taxon>fabids</taxon>
        <taxon>Fabales</taxon>
        <taxon>Fabaceae</taxon>
        <taxon>Papilionoideae</taxon>
        <taxon>50 kb inversion clade</taxon>
        <taxon>dalbergioids sensu lato</taxon>
        <taxon>Dalbergieae</taxon>
        <taxon>Pterocarpus clade</taxon>
        <taxon>Stylosanthes</taxon>
    </lineage>
</organism>
<keyword evidence="3" id="KW-0508">mRNA splicing</keyword>
<dbReference type="InterPro" id="IPR035979">
    <property type="entry name" value="RBD_domain_sf"/>
</dbReference>
<evidence type="ECO:0000256" key="2">
    <source>
        <dbReference type="ARBA" id="ARBA00022728"/>
    </source>
</evidence>
<sequence length="424" mass="48767">MENRVGVSRGYRAHERGIHCEGSGHAERRNKGESDGGVASGAVEGELGFLDVRELKKYELGCHTVFVDNIPPFVLKGEIFREFWRFGAITDVYVSRKRRKFRQGPFAFIRFREYGDALKAVKWMNGRRWRGKRIHVEMSRYRRNSDTDGGGGGRKRCGNMNLRNDKAVRGSRKIWKLTGRQIEWTCEVVCEEEKENVEAAVTSKKENASKKETQWEMLSRSLLGLSVEPINFLDVEERLLTAWDGLGRIQCRDVGPFRCLLTFESKAIRNEAVTNQVLMYIFDEVKHHWGPVWSLSRRVWVEVMGLSTFAWSEETFRRIALLWGKYVYADNRTEEMKSFTVARFLMDSFEWETIHEWVKAGGCRDDSASRSLVVETPMGLSNRPATEDGLDGCMGMTNVAVNVPPILRRVVWRLMACLMKAAII</sequence>